<dbReference type="Proteomes" id="UP001148838">
    <property type="component" value="Unassembled WGS sequence"/>
</dbReference>
<accession>A0ABQ8S688</accession>
<proteinExistence type="predicted"/>
<protein>
    <submittedName>
        <fullName evidence="1">Uncharacterized protein</fullName>
    </submittedName>
</protein>
<keyword evidence="2" id="KW-1185">Reference proteome</keyword>
<comment type="caution">
    <text evidence="1">The sequence shown here is derived from an EMBL/GenBank/DDBJ whole genome shotgun (WGS) entry which is preliminary data.</text>
</comment>
<sequence>MAGLCEGGNEPPGSLKARKGQLIVDMLNKLRDFSRKLTLFVSQFREGYHGIRQLYPMEQTHEHYDEVKRNDYKHWKCGNGEEWSV</sequence>
<reference evidence="1 2" key="1">
    <citation type="journal article" date="2022" name="Allergy">
        <title>Genome assembly and annotation of Periplaneta americana reveal a comprehensive cockroach allergen profile.</title>
        <authorList>
            <person name="Wang L."/>
            <person name="Xiong Q."/>
            <person name="Saelim N."/>
            <person name="Wang L."/>
            <person name="Nong W."/>
            <person name="Wan A.T."/>
            <person name="Shi M."/>
            <person name="Liu X."/>
            <person name="Cao Q."/>
            <person name="Hui J.H.L."/>
            <person name="Sookrung N."/>
            <person name="Leung T.F."/>
            <person name="Tungtrongchitr A."/>
            <person name="Tsui S.K.W."/>
        </authorList>
    </citation>
    <scope>NUCLEOTIDE SEQUENCE [LARGE SCALE GENOMIC DNA]</scope>
    <source>
        <strain evidence="1">PWHHKU_190912</strain>
    </source>
</reference>
<evidence type="ECO:0000313" key="2">
    <source>
        <dbReference type="Proteomes" id="UP001148838"/>
    </source>
</evidence>
<name>A0ABQ8S688_PERAM</name>
<gene>
    <name evidence="1" type="ORF">ANN_21721</name>
</gene>
<dbReference type="EMBL" id="JAJSOF020000033">
    <property type="protein sequence ID" value="KAJ4429552.1"/>
    <property type="molecule type" value="Genomic_DNA"/>
</dbReference>
<organism evidence="1 2">
    <name type="scientific">Periplaneta americana</name>
    <name type="common">American cockroach</name>
    <name type="synonym">Blatta americana</name>
    <dbReference type="NCBI Taxonomy" id="6978"/>
    <lineage>
        <taxon>Eukaryota</taxon>
        <taxon>Metazoa</taxon>
        <taxon>Ecdysozoa</taxon>
        <taxon>Arthropoda</taxon>
        <taxon>Hexapoda</taxon>
        <taxon>Insecta</taxon>
        <taxon>Pterygota</taxon>
        <taxon>Neoptera</taxon>
        <taxon>Polyneoptera</taxon>
        <taxon>Dictyoptera</taxon>
        <taxon>Blattodea</taxon>
        <taxon>Blattoidea</taxon>
        <taxon>Blattidae</taxon>
        <taxon>Blattinae</taxon>
        <taxon>Periplaneta</taxon>
    </lineage>
</organism>
<evidence type="ECO:0000313" key="1">
    <source>
        <dbReference type="EMBL" id="KAJ4429552.1"/>
    </source>
</evidence>